<gene>
    <name evidence="3" type="ORF">NEOLEDRAFT_1132194</name>
</gene>
<keyword evidence="4" id="KW-1185">Reference proteome</keyword>
<keyword evidence="2" id="KW-1133">Transmembrane helix</keyword>
<evidence type="ECO:0000313" key="3">
    <source>
        <dbReference type="EMBL" id="KZT26636.1"/>
    </source>
</evidence>
<evidence type="ECO:0000256" key="1">
    <source>
        <dbReference type="SAM" id="MobiDB-lite"/>
    </source>
</evidence>
<name>A0A165TGL9_9AGAM</name>
<evidence type="ECO:0000256" key="2">
    <source>
        <dbReference type="SAM" id="Phobius"/>
    </source>
</evidence>
<organism evidence="3 4">
    <name type="scientific">Neolentinus lepideus HHB14362 ss-1</name>
    <dbReference type="NCBI Taxonomy" id="1314782"/>
    <lineage>
        <taxon>Eukaryota</taxon>
        <taxon>Fungi</taxon>
        <taxon>Dikarya</taxon>
        <taxon>Basidiomycota</taxon>
        <taxon>Agaricomycotina</taxon>
        <taxon>Agaricomycetes</taxon>
        <taxon>Gloeophyllales</taxon>
        <taxon>Gloeophyllaceae</taxon>
        <taxon>Neolentinus</taxon>
    </lineage>
</organism>
<dbReference type="AlphaFoldDB" id="A0A165TGL9"/>
<keyword evidence="2" id="KW-0812">Transmembrane</keyword>
<sequence>MSRLFLVASQRLLTISSIFLWTTILSALIDTGLQPRFSFVSNILNFSYSIRHMGKSSSILDTGASHPSPPSREQDTANSTSGFISGVGTEHLIMSNTSSSGEQTPFAAECI</sequence>
<accession>A0A165TGL9</accession>
<dbReference type="EMBL" id="KV425566">
    <property type="protein sequence ID" value="KZT26636.1"/>
    <property type="molecule type" value="Genomic_DNA"/>
</dbReference>
<proteinExistence type="predicted"/>
<evidence type="ECO:0000313" key="4">
    <source>
        <dbReference type="Proteomes" id="UP000076761"/>
    </source>
</evidence>
<protein>
    <submittedName>
        <fullName evidence="3">Uncharacterized protein</fullName>
    </submittedName>
</protein>
<reference evidence="3 4" key="1">
    <citation type="journal article" date="2016" name="Mol. Biol. Evol.">
        <title>Comparative Genomics of Early-Diverging Mushroom-Forming Fungi Provides Insights into the Origins of Lignocellulose Decay Capabilities.</title>
        <authorList>
            <person name="Nagy L.G."/>
            <person name="Riley R."/>
            <person name="Tritt A."/>
            <person name="Adam C."/>
            <person name="Daum C."/>
            <person name="Floudas D."/>
            <person name="Sun H."/>
            <person name="Yadav J.S."/>
            <person name="Pangilinan J."/>
            <person name="Larsson K.H."/>
            <person name="Matsuura K."/>
            <person name="Barry K."/>
            <person name="Labutti K."/>
            <person name="Kuo R."/>
            <person name="Ohm R.A."/>
            <person name="Bhattacharya S.S."/>
            <person name="Shirouzu T."/>
            <person name="Yoshinaga Y."/>
            <person name="Martin F.M."/>
            <person name="Grigoriev I.V."/>
            <person name="Hibbett D.S."/>
        </authorList>
    </citation>
    <scope>NUCLEOTIDE SEQUENCE [LARGE SCALE GENOMIC DNA]</scope>
    <source>
        <strain evidence="3 4">HHB14362 ss-1</strain>
    </source>
</reference>
<dbReference type="Proteomes" id="UP000076761">
    <property type="component" value="Unassembled WGS sequence"/>
</dbReference>
<feature type="region of interest" description="Disordered" evidence="1">
    <location>
        <begin position="59"/>
        <end position="84"/>
    </location>
</feature>
<feature type="transmembrane region" description="Helical" evidence="2">
    <location>
        <begin position="12"/>
        <end position="29"/>
    </location>
</feature>
<keyword evidence="2" id="KW-0472">Membrane</keyword>
<dbReference type="InParanoid" id="A0A165TGL9"/>